<dbReference type="STRING" id="520822.A0A151I2J5"/>
<proteinExistence type="predicted"/>
<gene>
    <name evidence="1" type="ORF">ALC53_08240</name>
</gene>
<dbReference type="EMBL" id="KQ976539">
    <property type="protein sequence ID" value="KYM81294.1"/>
    <property type="molecule type" value="Genomic_DNA"/>
</dbReference>
<sequence length="122" mass="14258">MSFCVGRFFLGQSLYVGMCILNISLKKKCKIIYIDTDRLIYHIECDDIYIIDTNDYAIDNAYDIPLINKKVPGLIKDENNVRFIETDENINKMREMLINNRKLTIRKLAEDLNIAYGSIRTL</sequence>
<reference evidence="1 2" key="1">
    <citation type="submission" date="2015-09" db="EMBL/GenBank/DDBJ databases">
        <title>Atta colombica WGS genome.</title>
        <authorList>
            <person name="Nygaard S."/>
            <person name="Hu H."/>
            <person name="Boomsma J."/>
            <person name="Zhang G."/>
        </authorList>
    </citation>
    <scope>NUCLEOTIDE SEQUENCE [LARGE SCALE GENOMIC DNA]</scope>
    <source>
        <strain evidence="1">Treedump-2</strain>
        <tissue evidence="1">Whole body</tissue>
    </source>
</reference>
<dbReference type="AlphaFoldDB" id="A0A151I2J5"/>
<dbReference type="Proteomes" id="UP000078540">
    <property type="component" value="Unassembled WGS sequence"/>
</dbReference>
<keyword evidence="2" id="KW-1185">Reference proteome</keyword>
<accession>A0A151I2J5</accession>
<name>A0A151I2J5_9HYME</name>
<protein>
    <submittedName>
        <fullName evidence="1">Uncharacterized protein</fullName>
    </submittedName>
</protein>
<organism evidence="1 2">
    <name type="scientific">Atta colombica</name>
    <dbReference type="NCBI Taxonomy" id="520822"/>
    <lineage>
        <taxon>Eukaryota</taxon>
        <taxon>Metazoa</taxon>
        <taxon>Ecdysozoa</taxon>
        <taxon>Arthropoda</taxon>
        <taxon>Hexapoda</taxon>
        <taxon>Insecta</taxon>
        <taxon>Pterygota</taxon>
        <taxon>Neoptera</taxon>
        <taxon>Endopterygota</taxon>
        <taxon>Hymenoptera</taxon>
        <taxon>Apocrita</taxon>
        <taxon>Aculeata</taxon>
        <taxon>Formicoidea</taxon>
        <taxon>Formicidae</taxon>
        <taxon>Myrmicinae</taxon>
        <taxon>Atta</taxon>
    </lineage>
</organism>
<evidence type="ECO:0000313" key="2">
    <source>
        <dbReference type="Proteomes" id="UP000078540"/>
    </source>
</evidence>
<evidence type="ECO:0000313" key="1">
    <source>
        <dbReference type="EMBL" id="KYM81294.1"/>
    </source>
</evidence>